<evidence type="ECO:0000313" key="1">
    <source>
        <dbReference type="EMBL" id="POG12650.1"/>
    </source>
</evidence>
<name>A0A2S3XAQ9_PSEPU</name>
<dbReference type="EMBL" id="MINH01000016">
    <property type="protein sequence ID" value="POG12650.1"/>
    <property type="molecule type" value="Genomic_DNA"/>
</dbReference>
<dbReference type="AlphaFoldDB" id="A0A2S3XAQ9"/>
<reference evidence="1 2" key="2">
    <citation type="submission" date="2018-03" db="EMBL/GenBank/DDBJ databases">
        <title>Draft genome of Pseudomonas putida strain KH-21-114.</title>
        <authorList>
            <person name="Yoshizawa S."/>
            <person name="Khan N.H."/>
            <person name="Nishimura M."/>
            <person name="Chiura H.X."/>
            <person name="Ogura Y."/>
            <person name="Hayashi T."/>
            <person name="Kogure K."/>
        </authorList>
    </citation>
    <scope>NUCLEOTIDE SEQUENCE [LARGE SCALE GENOMIC DNA]</scope>
    <source>
        <strain evidence="1 2">KH-21-114</strain>
    </source>
</reference>
<organism evidence="1 2">
    <name type="scientific">Pseudomonas putida</name>
    <name type="common">Arthrobacter siderocapsulatus</name>
    <dbReference type="NCBI Taxonomy" id="303"/>
    <lineage>
        <taxon>Bacteria</taxon>
        <taxon>Pseudomonadati</taxon>
        <taxon>Pseudomonadota</taxon>
        <taxon>Gammaproteobacteria</taxon>
        <taxon>Pseudomonadales</taxon>
        <taxon>Pseudomonadaceae</taxon>
        <taxon>Pseudomonas</taxon>
    </lineage>
</organism>
<accession>A0A2S3XAQ9</accession>
<gene>
    <name evidence="1" type="ORF">BGP84_05015</name>
</gene>
<reference evidence="1 2" key="1">
    <citation type="submission" date="2016-08" db="EMBL/GenBank/DDBJ databases">
        <authorList>
            <person name="Seilhamer J.J."/>
        </authorList>
    </citation>
    <scope>NUCLEOTIDE SEQUENCE [LARGE SCALE GENOMIC DNA]</scope>
    <source>
        <strain evidence="1 2">KH-21-114</strain>
    </source>
</reference>
<proteinExistence type="predicted"/>
<evidence type="ECO:0000313" key="2">
    <source>
        <dbReference type="Proteomes" id="UP000237230"/>
    </source>
</evidence>
<evidence type="ECO:0008006" key="3">
    <source>
        <dbReference type="Google" id="ProtNLM"/>
    </source>
</evidence>
<dbReference type="InterPro" id="IPR021427">
    <property type="entry name" value="DUF3077"/>
</dbReference>
<dbReference type="RefSeq" id="WP_103446033.1">
    <property type="nucleotide sequence ID" value="NZ_MINH01000016.1"/>
</dbReference>
<sequence>MTENNHTTPGKTCFYQGEEHKQPLFQVCAGIPCQDARDQASELLGCVRDLTLTAVMDNDPQLIWAAHYLSALAKALLDDAELGMPH</sequence>
<dbReference type="Proteomes" id="UP000237230">
    <property type="component" value="Unassembled WGS sequence"/>
</dbReference>
<dbReference type="Pfam" id="PF11275">
    <property type="entry name" value="DUF3077"/>
    <property type="match status" value="1"/>
</dbReference>
<comment type="caution">
    <text evidence="1">The sequence shown here is derived from an EMBL/GenBank/DDBJ whole genome shotgun (WGS) entry which is preliminary data.</text>
</comment>
<dbReference type="OrthoDB" id="6899489at2"/>
<protein>
    <recommendedName>
        <fullName evidence="3">DUF3077 domain-containing protein</fullName>
    </recommendedName>
</protein>